<gene>
    <name evidence="12" type="ORF">LACBIDRAFT_305249</name>
</gene>
<dbReference type="GO" id="GO:0006623">
    <property type="term" value="P:protein targeting to vacuole"/>
    <property type="evidence" value="ECO:0007669"/>
    <property type="project" value="TreeGrafter"/>
</dbReference>
<evidence type="ECO:0000256" key="3">
    <source>
        <dbReference type="ARBA" id="ARBA00004496"/>
    </source>
</evidence>
<dbReference type="InterPro" id="IPR027267">
    <property type="entry name" value="AH/BAR_dom_sf"/>
</dbReference>
<keyword evidence="6" id="KW-0813">Transport</keyword>
<organism evidence="13">
    <name type="scientific">Laccaria bicolor (strain S238N-H82 / ATCC MYA-4686)</name>
    <name type="common">Bicoloured deceiver</name>
    <name type="synonym">Laccaria laccata var. bicolor</name>
    <dbReference type="NCBI Taxonomy" id="486041"/>
    <lineage>
        <taxon>Eukaryota</taxon>
        <taxon>Fungi</taxon>
        <taxon>Dikarya</taxon>
        <taxon>Basidiomycota</taxon>
        <taxon>Agaricomycotina</taxon>
        <taxon>Agaricomycetes</taxon>
        <taxon>Agaricomycetidae</taxon>
        <taxon>Agaricales</taxon>
        <taxon>Agaricineae</taxon>
        <taxon>Hydnangiaceae</taxon>
        <taxon>Laccaria</taxon>
    </lineage>
</organism>
<dbReference type="InterPro" id="IPR011992">
    <property type="entry name" value="EF-hand-dom_pair"/>
</dbReference>
<keyword evidence="13" id="KW-1185">Reference proteome</keyword>
<dbReference type="HOGENOM" id="CLU_009058_1_1_1"/>
<evidence type="ECO:0000313" key="13">
    <source>
        <dbReference type="Proteomes" id="UP000001194"/>
    </source>
</evidence>
<dbReference type="GO" id="GO:0042147">
    <property type="term" value="P:retrograde transport, endosome to Golgi"/>
    <property type="evidence" value="ECO:0007669"/>
    <property type="project" value="InterPro"/>
</dbReference>
<evidence type="ECO:0000256" key="10">
    <source>
        <dbReference type="SAM" id="MobiDB-lite"/>
    </source>
</evidence>
<dbReference type="OrthoDB" id="10064318at2759"/>
<feature type="region of interest" description="Disordered" evidence="10">
    <location>
        <begin position="182"/>
        <end position="204"/>
    </location>
</feature>
<dbReference type="Pfam" id="PF00787">
    <property type="entry name" value="PX"/>
    <property type="match status" value="1"/>
</dbReference>
<dbReference type="InterPro" id="IPR028662">
    <property type="entry name" value="SNX8/Mvp1"/>
</dbReference>
<protein>
    <recommendedName>
        <fullName evidence="5">Sorting nexin MVP1</fullName>
    </recommendedName>
</protein>
<dbReference type="Gene3D" id="3.30.1520.10">
    <property type="entry name" value="Phox-like domain"/>
    <property type="match status" value="1"/>
</dbReference>
<dbReference type="GeneID" id="6070112"/>
<dbReference type="PANTHER" id="PTHR47554:SF1">
    <property type="entry name" value="SORTING NEXIN MVP1"/>
    <property type="match status" value="1"/>
</dbReference>
<feature type="domain" description="PX" evidence="11">
    <location>
        <begin position="239"/>
        <end position="345"/>
    </location>
</feature>
<dbReference type="Gene3D" id="1.20.1270.60">
    <property type="entry name" value="Arfaptin homology (AH) domain/BAR domain"/>
    <property type="match status" value="1"/>
</dbReference>
<dbReference type="GO" id="GO:0016020">
    <property type="term" value="C:membrane"/>
    <property type="evidence" value="ECO:0007669"/>
    <property type="project" value="UniProtKB-SubCell"/>
</dbReference>
<evidence type="ECO:0000256" key="7">
    <source>
        <dbReference type="ARBA" id="ARBA00022490"/>
    </source>
</evidence>
<accession>B0CTS8</accession>
<dbReference type="InterPro" id="IPR035704">
    <property type="entry name" value="SNX8/Mvp1_PX"/>
</dbReference>
<name>B0CTS8_LACBS</name>
<feature type="compositionally biased region" description="Polar residues" evidence="10">
    <location>
        <begin position="194"/>
        <end position="204"/>
    </location>
</feature>
<evidence type="ECO:0000256" key="4">
    <source>
        <dbReference type="ARBA" id="ARBA00010883"/>
    </source>
</evidence>
<dbReference type="InterPro" id="IPR045734">
    <property type="entry name" value="Snx8_BAR_dom"/>
</dbReference>
<dbReference type="GO" id="GO:0005768">
    <property type="term" value="C:endosome"/>
    <property type="evidence" value="ECO:0007669"/>
    <property type="project" value="TreeGrafter"/>
</dbReference>
<dbReference type="Pfam" id="PF19566">
    <property type="entry name" value="Snx8_BAR_dom"/>
    <property type="match status" value="1"/>
</dbReference>
<dbReference type="CDD" id="cd07597">
    <property type="entry name" value="BAR_SNX8"/>
    <property type="match status" value="1"/>
</dbReference>
<comment type="function">
    <text evidence="1">Required for vacuolar protein sorting.</text>
</comment>
<evidence type="ECO:0000256" key="1">
    <source>
        <dbReference type="ARBA" id="ARBA00002474"/>
    </source>
</evidence>
<dbReference type="Proteomes" id="UP000001194">
    <property type="component" value="Unassembled WGS sequence"/>
</dbReference>
<dbReference type="EMBL" id="DS547092">
    <property type="protein sequence ID" value="EDR14548.1"/>
    <property type="molecule type" value="Genomic_DNA"/>
</dbReference>
<evidence type="ECO:0000259" key="11">
    <source>
        <dbReference type="PROSITE" id="PS50195"/>
    </source>
</evidence>
<dbReference type="PANTHER" id="PTHR47554">
    <property type="entry name" value="SORTING NEXIN MVP1"/>
    <property type="match status" value="1"/>
</dbReference>
<keyword evidence="8" id="KW-0653">Protein transport</keyword>
<evidence type="ECO:0000256" key="8">
    <source>
        <dbReference type="ARBA" id="ARBA00022927"/>
    </source>
</evidence>
<dbReference type="KEGG" id="lbc:LACBIDRAFT_305249"/>
<dbReference type="STRING" id="486041.B0CTS8"/>
<dbReference type="AlphaFoldDB" id="B0CTS8"/>
<dbReference type="Gene3D" id="1.10.238.10">
    <property type="entry name" value="EF-hand"/>
    <property type="match status" value="1"/>
</dbReference>
<dbReference type="CDD" id="cd06866">
    <property type="entry name" value="PX_SNX8_Mvp1p_like"/>
    <property type="match status" value="1"/>
</dbReference>
<dbReference type="SUPFAM" id="SSF47473">
    <property type="entry name" value="EF-hand"/>
    <property type="match status" value="1"/>
</dbReference>
<dbReference type="InParanoid" id="B0CTS8"/>
<evidence type="ECO:0000313" key="12">
    <source>
        <dbReference type="EMBL" id="EDR14548.1"/>
    </source>
</evidence>
<proteinExistence type="inferred from homology"/>
<keyword evidence="7" id="KW-0963">Cytoplasm</keyword>
<keyword evidence="9" id="KW-0472">Membrane</keyword>
<dbReference type="InterPro" id="IPR036871">
    <property type="entry name" value="PX_dom_sf"/>
</dbReference>
<dbReference type="RefSeq" id="XP_001875107.1">
    <property type="nucleotide sequence ID" value="XM_001875072.1"/>
</dbReference>
<dbReference type="GO" id="GO:0032266">
    <property type="term" value="F:phosphatidylinositol-3-phosphate binding"/>
    <property type="evidence" value="ECO:0007669"/>
    <property type="project" value="TreeGrafter"/>
</dbReference>
<comment type="subcellular location">
    <subcellularLocation>
        <location evidence="3">Cytoplasm</location>
    </subcellularLocation>
    <subcellularLocation>
        <location evidence="2">Membrane</location>
        <topology evidence="2">Peripheral membrane protein</topology>
        <orientation evidence="2">Cytoplasmic side</orientation>
    </subcellularLocation>
</comment>
<evidence type="ECO:0000256" key="2">
    <source>
        <dbReference type="ARBA" id="ARBA00004287"/>
    </source>
</evidence>
<sequence>MFNAPRPAQRYVATSTTGFGGSFVDENPLANSVYDDGLDPWSAAPSPTPTPIPQTSASVFSNVIADATVPSIYHRAFATVDPSNLGETSVNSLSRVLATSSLPAATVDKIVNLVSSKPRVSKLEFFVALALVALAQAGKDVSIEQVASLSTQNTLPEPTLDLAKLQSTSAFNPITSNYRQNSIRSPAPAYSSDDPWSTNPRFPSAPSNNGVFGNAAGGFVNGAPSNLSGSGMPKDWWKKQETVKVTILGHQGFILNRYLVYEVTTERGGSVPRRYSEFVFLWECLTRRYPFRLFPALPPKRIGADEQFLEQRKRGLSRALSFVINHPVIKEDGLLAVFLTEPSFEEWRKHSPISLDEESASKRVDRVEEMSIPSDLEEKLTAIRVRLNPLIEQWQRICILAERIIKRREAAAVRSPPAFRRSYLSAHFTLPPLSPTSSIASLPGSAPSVMSNSFHQSFTGFSLPPLDDQGDLARLTNTLRAVVEVNEQCWRGDDCELSNGVRSGLEQVAAHTQRHSEMSEIRTRSLLDTTLESLKGQRDLYIATRDLFLRHDRLSIDQVERLKKRIDMNSLKLDGIRAAQKEGWQDEVDKLAAVIEKDQATIAAQLSRRVFIRACMWHELRGVLHNRENTLLTQTVKSFAREEQEFAENVANVWLSLGEATENMPYE</sequence>
<dbReference type="GO" id="GO:0005829">
    <property type="term" value="C:cytosol"/>
    <property type="evidence" value="ECO:0007669"/>
    <property type="project" value="GOC"/>
</dbReference>
<dbReference type="SMART" id="SM00312">
    <property type="entry name" value="PX"/>
    <property type="match status" value="1"/>
</dbReference>
<dbReference type="SUPFAM" id="SSF64268">
    <property type="entry name" value="PX domain"/>
    <property type="match status" value="1"/>
</dbReference>
<dbReference type="PROSITE" id="PS50195">
    <property type="entry name" value="PX"/>
    <property type="match status" value="1"/>
</dbReference>
<evidence type="ECO:0000256" key="6">
    <source>
        <dbReference type="ARBA" id="ARBA00022448"/>
    </source>
</evidence>
<comment type="similarity">
    <text evidence="4">Belongs to the sorting nexin family.</text>
</comment>
<dbReference type="InterPro" id="IPR001683">
    <property type="entry name" value="PX_dom"/>
</dbReference>
<evidence type="ECO:0000256" key="5">
    <source>
        <dbReference type="ARBA" id="ARBA00014268"/>
    </source>
</evidence>
<reference evidence="12 13" key="1">
    <citation type="journal article" date="2008" name="Nature">
        <title>The genome of Laccaria bicolor provides insights into mycorrhizal symbiosis.</title>
        <authorList>
            <person name="Martin F."/>
            <person name="Aerts A."/>
            <person name="Ahren D."/>
            <person name="Brun A."/>
            <person name="Danchin E.G.J."/>
            <person name="Duchaussoy F."/>
            <person name="Gibon J."/>
            <person name="Kohler A."/>
            <person name="Lindquist E."/>
            <person name="Pereda V."/>
            <person name="Salamov A."/>
            <person name="Shapiro H.J."/>
            <person name="Wuyts J."/>
            <person name="Blaudez D."/>
            <person name="Buee M."/>
            <person name="Brokstein P."/>
            <person name="Canbaeck B."/>
            <person name="Cohen D."/>
            <person name="Courty P.E."/>
            <person name="Coutinho P.M."/>
            <person name="Delaruelle C."/>
            <person name="Detter J.C."/>
            <person name="Deveau A."/>
            <person name="DiFazio S."/>
            <person name="Duplessis S."/>
            <person name="Fraissinet-Tachet L."/>
            <person name="Lucic E."/>
            <person name="Frey-Klett P."/>
            <person name="Fourrey C."/>
            <person name="Feussner I."/>
            <person name="Gay G."/>
            <person name="Grimwood J."/>
            <person name="Hoegger P.J."/>
            <person name="Jain P."/>
            <person name="Kilaru S."/>
            <person name="Labbe J."/>
            <person name="Lin Y.C."/>
            <person name="Legue V."/>
            <person name="Le Tacon F."/>
            <person name="Marmeisse R."/>
            <person name="Melayah D."/>
            <person name="Montanini B."/>
            <person name="Muratet M."/>
            <person name="Nehls U."/>
            <person name="Niculita-Hirzel H."/>
            <person name="Oudot-Le Secq M.P."/>
            <person name="Peter M."/>
            <person name="Quesneville H."/>
            <person name="Rajashekar B."/>
            <person name="Reich M."/>
            <person name="Rouhier N."/>
            <person name="Schmutz J."/>
            <person name="Yin T."/>
            <person name="Chalot M."/>
            <person name="Henrissat B."/>
            <person name="Kuees U."/>
            <person name="Lucas S."/>
            <person name="Van de Peer Y."/>
            <person name="Podila G.K."/>
            <person name="Polle A."/>
            <person name="Pukkila P.J."/>
            <person name="Richardson P.M."/>
            <person name="Rouze P."/>
            <person name="Sanders I.R."/>
            <person name="Stajich J.E."/>
            <person name="Tunlid A."/>
            <person name="Tuskan G."/>
            <person name="Grigoriev I.V."/>
        </authorList>
    </citation>
    <scope>NUCLEOTIDE SEQUENCE [LARGE SCALE GENOMIC DNA]</scope>
    <source>
        <strain evidence="13">S238N-H82 / ATCC MYA-4686</strain>
    </source>
</reference>
<evidence type="ECO:0000256" key="9">
    <source>
        <dbReference type="ARBA" id="ARBA00023136"/>
    </source>
</evidence>